<dbReference type="Pfam" id="PF13028">
    <property type="entry name" value="DUF3889"/>
    <property type="match status" value="1"/>
</dbReference>
<evidence type="ECO:0000313" key="2">
    <source>
        <dbReference type="Proteomes" id="UP000204391"/>
    </source>
</evidence>
<evidence type="ECO:0000313" key="1">
    <source>
        <dbReference type="EMBL" id="ASN06409.1"/>
    </source>
</evidence>
<dbReference type="AlphaFoldDB" id="A0A221MFP7"/>
<proteinExistence type="predicted"/>
<sequence>MKLLITLFYCTAITFTSFVSLELSEELSENQVIHANEEVPSYAKWGRIVMQKTKEKYPDADIVDYLHVGKEEGTNLTTEKFKLWLKGKDSEFGVYIDVKFATDTEQIIEISFREVSS</sequence>
<protein>
    <recommendedName>
        <fullName evidence="3">DUF3889 domain-containing protein</fullName>
    </recommendedName>
</protein>
<keyword evidence="2" id="KW-1185">Reference proteome</keyword>
<dbReference type="Proteomes" id="UP000204391">
    <property type="component" value="Chromosome"/>
</dbReference>
<accession>A0A221MFP7</accession>
<dbReference type="InterPro" id="IPR024987">
    <property type="entry name" value="DUF3889"/>
</dbReference>
<organism evidence="1 2">
    <name type="scientific">Virgibacillus necropolis</name>
    <dbReference type="NCBI Taxonomy" id="163877"/>
    <lineage>
        <taxon>Bacteria</taxon>
        <taxon>Bacillati</taxon>
        <taxon>Bacillota</taxon>
        <taxon>Bacilli</taxon>
        <taxon>Bacillales</taxon>
        <taxon>Bacillaceae</taxon>
        <taxon>Virgibacillus</taxon>
    </lineage>
</organism>
<dbReference type="Gene3D" id="3.10.450.390">
    <property type="entry name" value="Protein of unknown function DUF3889"/>
    <property type="match status" value="1"/>
</dbReference>
<gene>
    <name evidence="1" type="ORF">CFK40_15985</name>
</gene>
<dbReference type="OrthoDB" id="2377048at2"/>
<dbReference type="KEGG" id="vne:CFK40_15985"/>
<name>A0A221MFP7_9BACI</name>
<dbReference type="RefSeq" id="WP_089533407.1">
    <property type="nucleotide sequence ID" value="NZ_CP022437.1"/>
</dbReference>
<dbReference type="EMBL" id="CP022437">
    <property type="protein sequence ID" value="ASN06409.1"/>
    <property type="molecule type" value="Genomic_DNA"/>
</dbReference>
<evidence type="ECO:0008006" key="3">
    <source>
        <dbReference type="Google" id="ProtNLM"/>
    </source>
</evidence>
<reference evidence="1 2" key="1">
    <citation type="journal article" date="2003" name="Int. J. Syst. Evol. Microbiol.">
        <title>Virgibacillus carmonensis sp. nov., Virgibacillus necropolis sp. nov. and Virgibacillus picturae sp. nov., three novel species isolated from deteriorated mural paintings, transfer of the species of the genus salibacillus to Virgibacillus, as Virgibacillus marismortui comb. nov. and Virgibacillus salexigens comb. nov., and emended description of the genus Virgibacillus.</title>
        <authorList>
            <person name="Heyrman J."/>
            <person name="Logan N.A."/>
            <person name="Busse H.J."/>
            <person name="Balcaen A."/>
            <person name="Lebbe L."/>
            <person name="Rodriguez-Diaz M."/>
            <person name="Swings J."/>
            <person name="De Vos P."/>
        </authorList>
    </citation>
    <scope>NUCLEOTIDE SEQUENCE [LARGE SCALE GENOMIC DNA]</scope>
    <source>
        <strain evidence="1 2">LMG 19488</strain>
    </source>
</reference>